<accession>A0A7J8S1Q5</accession>
<organism evidence="1 2">
    <name type="scientific">Gossypium davidsonii</name>
    <name type="common">Davidson's cotton</name>
    <name type="synonym">Gossypium klotzschianum subsp. davidsonii</name>
    <dbReference type="NCBI Taxonomy" id="34287"/>
    <lineage>
        <taxon>Eukaryota</taxon>
        <taxon>Viridiplantae</taxon>
        <taxon>Streptophyta</taxon>
        <taxon>Embryophyta</taxon>
        <taxon>Tracheophyta</taxon>
        <taxon>Spermatophyta</taxon>
        <taxon>Magnoliopsida</taxon>
        <taxon>eudicotyledons</taxon>
        <taxon>Gunneridae</taxon>
        <taxon>Pentapetalae</taxon>
        <taxon>rosids</taxon>
        <taxon>malvids</taxon>
        <taxon>Malvales</taxon>
        <taxon>Malvaceae</taxon>
        <taxon>Malvoideae</taxon>
        <taxon>Gossypium</taxon>
    </lineage>
</organism>
<dbReference type="Proteomes" id="UP000593561">
    <property type="component" value="Unassembled WGS sequence"/>
</dbReference>
<evidence type="ECO:0000313" key="1">
    <source>
        <dbReference type="EMBL" id="MBA0619984.1"/>
    </source>
</evidence>
<keyword evidence="2" id="KW-1185">Reference proteome</keyword>
<evidence type="ECO:0000313" key="2">
    <source>
        <dbReference type="Proteomes" id="UP000593561"/>
    </source>
</evidence>
<reference evidence="1 2" key="1">
    <citation type="journal article" date="2019" name="Genome Biol. Evol.">
        <title>Insights into the evolution of the New World diploid cottons (Gossypium, subgenus Houzingenia) based on genome sequencing.</title>
        <authorList>
            <person name="Grover C.E."/>
            <person name="Arick M.A. 2nd"/>
            <person name="Thrash A."/>
            <person name="Conover J.L."/>
            <person name="Sanders W.S."/>
            <person name="Peterson D.G."/>
            <person name="Frelichowski J.E."/>
            <person name="Scheffler J.A."/>
            <person name="Scheffler B.E."/>
            <person name="Wendel J.F."/>
        </authorList>
    </citation>
    <scope>NUCLEOTIDE SEQUENCE [LARGE SCALE GENOMIC DNA]</scope>
    <source>
        <strain evidence="1">27</strain>
        <tissue evidence="1">Leaf</tissue>
    </source>
</reference>
<proteinExistence type="predicted"/>
<dbReference type="EMBL" id="JABFAC010000008">
    <property type="protein sequence ID" value="MBA0619984.1"/>
    <property type="molecule type" value="Genomic_DNA"/>
</dbReference>
<gene>
    <name evidence="1" type="ORF">Godav_005764</name>
</gene>
<sequence>MYHHLENVQLQLGLSVDGSALTGSVQSANWGVVCYDLLGVILDNIHKGRIKMAGYETHSRSREMIRLK</sequence>
<dbReference type="AlphaFoldDB" id="A0A7J8S1Q5"/>
<name>A0A7J8S1Q5_GOSDV</name>
<protein>
    <submittedName>
        <fullName evidence="1">Uncharacterized protein</fullName>
    </submittedName>
</protein>
<comment type="caution">
    <text evidence="1">The sequence shown here is derived from an EMBL/GenBank/DDBJ whole genome shotgun (WGS) entry which is preliminary data.</text>
</comment>